<dbReference type="InterPro" id="IPR020810">
    <property type="entry name" value="Enolase_C"/>
</dbReference>
<dbReference type="GO" id="GO:0006096">
    <property type="term" value="P:glycolytic process"/>
    <property type="evidence" value="ECO:0007669"/>
    <property type="project" value="UniProtKB-KW"/>
</dbReference>
<dbReference type="Pfam" id="PF00113">
    <property type="entry name" value="Enolase_C"/>
    <property type="match status" value="1"/>
</dbReference>
<dbReference type="EC" id="4.2.1.11" evidence="3"/>
<keyword evidence="10" id="KW-1185">Reference proteome</keyword>
<comment type="pathway">
    <text evidence="1">Carbohydrate degradation; glycolysis; pyruvate from D-glyceraldehyde 3-phosphate: step 4/5.</text>
</comment>
<dbReference type="Pfam" id="PF03952">
    <property type="entry name" value="Enolase_N"/>
    <property type="match status" value="1"/>
</dbReference>
<evidence type="ECO:0000313" key="9">
    <source>
        <dbReference type="EMBL" id="KAK9836070.1"/>
    </source>
</evidence>
<comment type="similarity">
    <text evidence="2">Belongs to the enolase family.</text>
</comment>
<evidence type="ECO:0000259" key="8">
    <source>
        <dbReference type="SMART" id="SM01193"/>
    </source>
</evidence>
<feature type="region of interest" description="Disordered" evidence="6">
    <location>
        <begin position="1"/>
        <end position="31"/>
    </location>
</feature>
<reference evidence="9 10" key="1">
    <citation type="journal article" date="2024" name="Nat. Commun.">
        <title>Phylogenomics reveals the evolutionary origins of lichenization in chlorophyte algae.</title>
        <authorList>
            <person name="Puginier C."/>
            <person name="Libourel C."/>
            <person name="Otte J."/>
            <person name="Skaloud P."/>
            <person name="Haon M."/>
            <person name="Grisel S."/>
            <person name="Petersen M."/>
            <person name="Berrin J.G."/>
            <person name="Delaux P.M."/>
            <person name="Dal Grande F."/>
            <person name="Keller J."/>
        </authorList>
    </citation>
    <scope>NUCLEOTIDE SEQUENCE [LARGE SCALE GENOMIC DNA]</scope>
    <source>
        <strain evidence="9 10">SAG 2523</strain>
    </source>
</reference>
<gene>
    <name evidence="9" type="ORF">WJX84_002576</name>
</gene>
<protein>
    <recommendedName>
        <fullName evidence="3">phosphopyruvate hydratase</fullName>
        <ecNumber evidence="3">4.2.1.11</ecNumber>
    </recommendedName>
</protein>
<evidence type="ECO:0000256" key="6">
    <source>
        <dbReference type="SAM" id="MobiDB-lite"/>
    </source>
</evidence>
<dbReference type="InterPro" id="IPR000941">
    <property type="entry name" value="Enolase"/>
</dbReference>
<feature type="domain" description="Enolase C-terminal TIM barrel" evidence="7">
    <location>
        <begin position="108"/>
        <end position="208"/>
    </location>
</feature>
<proteinExistence type="inferred from homology"/>
<evidence type="ECO:0000256" key="5">
    <source>
        <dbReference type="ARBA" id="ARBA00023239"/>
    </source>
</evidence>
<dbReference type="PANTHER" id="PTHR11902">
    <property type="entry name" value="ENOLASE"/>
    <property type="match status" value="1"/>
</dbReference>
<sequence>MDREGKVSCILPSGASTGSREASELRDGGPAWHGKGVTKAVENINNVIAPALQGFDAADQADIDAKMKELDGTSVKSNLGANAILAVSMAVCRAGAAEKNQHVSQHIANLAGMPTCETYQSLKTILLAKFGRNAVNVGDEGGFVPPITEAQEALEILVAAIKDAGYEGKIEIGIDPAASEFHIDGKYDLNFKRNDPTKVELDIIGWTL</sequence>
<dbReference type="InterPro" id="IPR029017">
    <property type="entry name" value="Enolase-like_N"/>
</dbReference>
<dbReference type="GO" id="GO:0000287">
    <property type="term" value="F:magnesium ion binding"/>
    <property type="evidence" value="ECO:0007669"/>
    <property type="project" value="InterPro"/>
</dbReference>
<dbReference type="InterPro" id="IPR036849">
    <property type="entry name" value="Enolase-like_C_sf"/>
</dbReference>
<organism evidence="9 10">
    <name type="scientific">Apatococcus fuscideae</name>
    <dbReference type="NCBI Taxonomy" id="2026836"/>
    <lineage>
        <taxon>Eukaryota</taxon>
        <taxon>Viridiplantae</taxon>
        <taxon>Chlorophyta</taxon>
        <taxon>core chlorophytes</taxon>
        <taxon>Trebouxiophyceae</taxon>
        <taxon>Chlorellales</taxon>
        <taxon>Chlorellaceae</taxon>
        <taxon>Apatococcus</taxon>
    </lineage>
</organism>
<dbReference type="Gene3D" id="3.20.20.120">
    <property type="entry name" value="Enolase-like C-terminal domain"/>
    <property type="match status" value="1"/>
</dbReference>
<dbReference type="PANTHER" id="PTHR11902:SF56">
    <property type="entry name" value="CYTOSOLIC ENOLASE 3"/>
    <property type="match status" value="1"/>
</dbReference>
<evidence type="ECO:0000259" key="7">
    <source>
        <dbReference type="SMART" id="SM01192"/>
    </source>
</evidence>
<evidence type="ECO:0000256" key="2">
    <source>
        <dbReference type="ARBA" id="ARBA00009604"/>
    </source>
</evidence>
<dbReference type="SMART" id="SM01193">
    <property type="entry name" value="Enolase_N"/>
    <property type="match status" value="1"/>
</dbReference>
<evidence type="ECO:0000256" key="1">
    <source>
        <dbReference type="ARBA" id="ARBA00005031"/>
    </source>
</evidence>
<evidence type="ECO:0000256" key="3">
    <source>
        <dbReference type="ARBA" id="ARBA00012058"/>
    </source>
</evidence>
<accession>A0AAW1RPL4</accession>
<dbReference type="AlphaFoldDB" id="A0AAW1RPL4"/>
<evidence type="ECO:0000256" key="4">
    <source>
        <dbReference type="ARBA" id="ARBA00023152"/>
    </source>
</evidence>
<dbReference type="SUPFAM" id="SSF54826">
    <property type="entry name" value="Enolase N-terminal domain-like"/>
    <property type="match status" value="1"/>
</dbReference>
<keyword evidence="5" id="KW-0456">Lyase</keyword>
<name>A0AAW1RPL4_9CHLO</name>
<dbReference type="SMART" id="SM01192">
    <property type="entry name" value="Enolase_C"/>
    <property type="match status" value="1"/>
</dbReference>
<comment type="caution">
    <text evidence="9">The sequence shown here is derived from an EMBL/GenBank/DDBJ whole genome shotgun (WGS) entry which is preliminary data.</text>
</comment>
<dbReference type="PRINTS" id="PR00148">
    <property type="entry name" value="ENOLASE"/>
</dbReference>
<dbReference type="InterPro" id="IPR020811">
    <property type="entry name" value="Enolase_N"/>
</dbReference>
<evidence type="ECO:0000313" key="10">
    <source>
        <dbReference type="Proteomes" id="UP001485043"/>
    </source>
</evidence>
<dbReference type="GO" id="GO:0000015">
    <property type="term" value="C:phosphopyruvate hydratase complex"/>
    <property type="evidence" value="ECO:0007669"/>
    <property type="project" value="InterPro"/>
</dbReference>
<dbReference type="Gene3D" id="3.30.390.10">
    <property type="entry name" value="Enolase-like, N-terminal domain"/>
    <property type="match status" value="1"/>
</dbReference>
<dbReference type="GO" id="GO:0004634">
    <property type="term" value="F:phosphopyruvate hydratase activity"/>
    <property type="evidence" value="ECO:0007669"/>
    <property type="project" value="UniProtKB-EC"/>
</dbReference>
<keyword evidence="4" id="KW-0324">Glycolysis</keyword>
<dbReference type="SUPFAM" id="SSF51604">
    <property type="entry name" value="Enolase C-terminal domain-like"/>
    <property type="match status" value="1"/>
</dbReference>
<feature type="domain" description="Enolase N-terminal" evidence="8">
    <location>
        <begin position="4"/>
        <end position="107"/>
    </location>
</feature>
<dbReference type="Proteomes" id="UP001485043">
    <property type="component" value="Unassembled WGS sequence"/>
</dbReference>
<dbReference type="EMBL" id="JALJOV010002033">
    <property type="protein sequence ID" value="KAK9836070.1"/>
    <property type="molecule type" value="Genomic_DNA"/>
</dbReference>